<evidence type="ECO:0000313" key="2">
    <source>
        <dbReference type="EMBL" id="MBC3804977.1"/>
    </source>
</evidence>
<dbReference type="InterPro" id="IPR029033">
    <property type="entry name" value="His_PPase_superfam"/>
</dbReference>
<gene>
    <name evidence="2" type="primary">cobC</name>
    <name evidence="2" type="ORF">GH808_11100</name>
</gene>
<evidence type="ECO:0000256" key="1">
    <source>
        <dbReference type="NCBIfam" id="TIGR03162"/>
    </source>
</evidence>
<reference evidence="2 3" key="1">
    <citation type="journal article" date="2020" name="mSystems">
        <title>Defining Genomic and Predicted Metabolic Features of the Acetobacterium Genus.</title>
        <authorList>
            <person name="Ross D.E."/>
            <person name="Marshall C.W."/>
            <person name="Gulliver D."/>
            <person name="May H.D."/>
            <person name="Norman R.S."/>
        </authorList>
    </citation>
    <scope>NUCLEOTIDE SEQUENCE [LARGE SCALE GENOMIC DNA]</scope>
    <source>
        <strain evidence="2 3">DSM 8238</strain>
    </source>
</reference>
<protein>
    <recommendedName>
        <fullName evidence="1">Alpha-ribazole phosphatase</fullName>
        <ecNumber evidence="1">3.1.3.73</ecNumber>
    </recommendedName>
</protein>
<organism evidence="2 3">
    <name type="scientific">Acetobacterium fimetarium</name>
    <dbReference type="NCBI Taxonomy" id="52691"/>
    <lineage>
        <taxon>Bacteria</taxon>
        <taxon>Bacillati</taxon>
        <taxon>Bacillota</taxon>
        <taxon>Clostridia</taxon>
        <taxon>Eubacteriales</taxon>
        <taxon>Eubacteriaceae</taxon>
        <taxon>Acetobacterium</taxon>
    </lineage>
</organism>
<dbReference type="CDD" id="cd07067">
    <property type="entry name" value="HP_PGM_like"/>
    <property type="match status" value="1"/>
</dbReference>
<name>A0ABR6WWG9_9FIRM</name>
<dbReference type="InterPro" id="IPR050275">
    <property type="entry name" value="PGM_Phosphatase"/>
</dbReference>
<dbReference type="Gene3D" id="3.40.50.1240">
    <property type="entry name" value="Phosphoglycerate mutase-like"/>
    <property type="match status" value="1"/>
</dbReference>
<dbReference type="NCBIfam" id="TIGR03162">
    <property type="entry name" value="ribazole_cobC"/>
    <property type="match status" value="1"/>
</dbReference>
<sequence length="203" mass="23322">MVKQIYLIRHGKTVWNGEKAYIGQTELPLSEEGIEQSEKLKDYFSDIPLDKAYTSPLKRCVNTMEIILAGRAIPKILVDEFKEINMGDWEGIPFSEIKRTDPAAYEKRGLEIDCFTPPNGESFFDLQQRVMPAFERIVREEPTENILIIGHSGVNRVILSAILGLDLRDILKLSLPYGCVRKVWYDPEKESWSCEIDEKGQKQ</sequence>
<dbReference type="InterPro" id="IPR013078">
    <property type="entry name" value="His_Pase_superF_clade-1"/>
</dbReference>
<dbReference type="EC" id="3.1.3.73" evidence="1"/>
<comment type="caution">
    <text evidence="2">The sequence shown here is derived from an EMBL/GenBank/DDBJ whole genome shotgun (WGS) entry which is preliminary data.</text>
</comment>
<evidence type="ECO:0000313" key="3">
    <source>
        <dbReference type="Proteomes" id="UP000603234"/>
    </source>
</evidence>
<accession>A0ABR6WWG9</accession>
<dbReference type="Proteomes" id="UP000603234">
    <property type="component" value="Unassembled WGS sequence"/>
</dbReference>
<dbReference type="SUPFAM" id="SSF53254">
    <property type="entry name" value="Phosphoglycerate mutase-like"/>
    <property type="match status" value="1"/>
</dbReference>
<dbReference type="SMART" id="SM00855">
    <property type="entry name" value="PGAM"/>
    <property type="match status" value="1"/>
</dbReference>
<dbReference type="InterPro" id="IPR017578">
    <property type="entry name" value="Ribazole_CobC"/>
</dbReference>
<dbReference type="PIRSF" id="PIRSF000709">
    <property type="entry name" value="6PFK_2-Ptase"/>
    <property type="match status" value="1"/>
</dbReference>
<proteinExistence type="predicted"/>
<keyword evidence="3" id="KW-1185">Reference proteome</keyword>
<dbReference type="PANTHER" id="PTHR48100">
    <property type="entry name" value="BROAD-SPECIFICITY PHOSPHATASE YOR283W-RELATED"/>
    <property type="match status" value="1"/>
</dbReference>
<dbReference type="EMBL" id="WJBC01000017">
    <property type="protein sequence ID" value="MBC3804977.1"/>
    <property type="molecule type" value="Genomic_DNA"/>
</dbReference>
<dbReference type="RefSeq" id="WP_186842862.1">
    <property type="nucleotide sequence ID" value="NZ_WJBC01000017.1"/>
</dbReference>
<dbReference type="Pfam" id="PF00300">
    <property type="entry name" value="His_Phos_1"/>
    <property type="match status" value="1"/>
</dbReference>